<dbReference type="AlphaFoldDB" id="A0A174J2E9"/>
<gene>
    <name evidence="1" type="ORF">ERS852411_02378</name>
</gene>
<accession>A0A174J2E9</accession>
<organism evidence="1 2">
    <name type="scientific">Flavonifractor plautii</name>
    <name type="common">Fusobacterium plautii</name>
    <dbReference type="NCBI Taxonomy" id="292800"/>
    <lineage>
        <taxon>Bacteria</taxon>
        <taxon>Bacillati</taxon>
        <taxon>Bacillota</taxon>
        <taxon>Clostridia</taxon>
        <taxon>Eubacteriales</taxon>
        <taxon>Oscillospiraceae</taxon>
        <taxon>Flavonifractor</taxon>
    </lineage>
</organism>
<evidence type="ECO:0000313" key="1">
    <source>
        <dbReference type="EMBL" id="CUO91748.1"/>
    </source>
</evidence>
<protein>
    <submittedName>
        <fullName evidence="1">Uncharacterized protein</fullName>
    </submittedName>
</protein>
<proteinExistence type="predicted"/>
<sequence>MRSSMALMAWARVFSSFWVPGRSMRRSRWVALISSSLPARAFSSSGDMRSTWLSLAAVAASSWMGRSTFLMEPAFLNRLVTRLANWQMNNTRAAKTKMAAGWVRSSRMA</sequence>
<dbReference type="EMBL" id="CYZT01000205">
    <property type="protein sequence ID" value="CUO91748.1"/>
    <property type="molecule type" value="Genomic_DNA"/>
</dbReference>
<dbReference type="Proteomes" id="UP000095746">
    <property type="component" value="Unassembled WGS sequence"/>
</dbReference>
<reference evidence="1 2" key="1">
    <citation type="submission" date="2015-09" db="EMBL/GenBank/DDBJ databases">
        <authorList>
            <consortium name="Pathogen Informatics"/>
        </authorList>
    </citation>
    <scope>NUCLEOTIDE SEQUENCE [LARGE SCALE GENOMIC DNA]</scope>
    <source>
        <strain evidence="1 2">2789STDY5608854</strain>
    </source>
</reference>
<name>A0A174J2E9_FLAPL</name>
<evidence type="ECO:0000313" key="2">
    <source>
        <dbReference type="Proteomes" id="UP000095746"/>
    </source>
</evidence>